<dbReference type="Proteomes" id="UP000783796">
    <property type="component" value="Unassembled WGS sequence"/>
</dbReference>
<comment type="caution">
    <text evidence="2">The sequence shown here is derived from an EMBL/GenBank/DDBJ whole genome shotgun (WGS) entry which is preliminary data.</text>
</comment>
<accession>A0A948WWQ0</accession>
<feature type="domain" description="HTH cro/C1-type" evidence="1">
    <location>
        <begin position="23"/>
        <end position="63"/>
    </location>
</feature>
<dbReference type="SMART" id="SM00530">
    <property type="entry name" value="HTH_XRE"/>
    <property type="match status" value="1"/>
</dbReference>
<reference evidence="2" key="1">
    <citation type="journal article" date="2021" name="PeerJ">
        <title>Extensive microbial diversity within the chicken gut microbiome revealed by metagenomics and culture.</title>
        <authorList>
            <person name="Gilroy R."/>
            <person name="Ravi A."/>
            <person name="Getino M."/>
            <person name="Pursley I."/>
            <person name="Horton D.L."/>
            <person name="Alikhan N.F."/>
            <person name="Baker D."/>
            <person name="Gharbi K."/>
            <person name="Hall N."/>
            <person name="Watson M."/>
            <person name="Adriaenssens E.M."/>
            <person name="Foster-Nyarko E."/>
            <person name="Jarju S."/>
            <person name="Secka A."/>
            <person name="Antonio M."/>
            <person name="Oren A."/>
            <person name="Chaudhuri R.R."/>
            <person name="La Ragione R."/>
            <person name="Hildebrand F."/>
            <person name="Pallen M.J."/>
        </authorList>
    </citation>
    <scope>NUCLEOTIDE SEQUENCE</scope>
    <source>
        <strain evidence="2">G4-2901</strain>
    </source>
</reference>
<proteinExistence type="predicted"/>
<dbReference type="GO" id="GO:0003677">
    <property type="term" value="F:DNA binding"/>
    <property type="evidence" value="ECO:0007669"/>
    <property type="project" value="InterPro"/>
</dbReference>
<dbReference type="Pfam" id="PF01381">
    <property type="entry name" value="HTH_3"/>
    <property type="match status" value="1"/>
</dbReference>
<organism evidence="2 3">
    <name type="scientific">Candidatus Phocaeicola faecigallinarum</name>
    <dbReference type="NCBI Taxonomy" id="2838732"/>
    <lineage>
        <taxon>Bacteria</taxon>
        <taxon>Pseudomonadati</taxon>
        <taxon>Bacteroidota</taxon>
        <taxon>Bacteroidia</taxon>
        <taxon>Bacteroidales</taxon>
        <taxon>Bacteroidaceae</taxon>
        <taxon>Phocaeicola</taxon>
    </lineage>
</organism>
<sequence>MGIDKINRIKIVLVEQGKTGKWLAEQLGRNEATVSRWCSNTSQPSLEILMKVAAILGVSAKDLINNGIYKEVK</sequence>
<evidence type="ECO:0000313" key="3">
    <source>
        <dbReference type="Proteomes" id="UP000783796"/>
    </source>
</evidence>
<protein>
    <submittedName>
        <fullName evidence="2">Helix-turn-helix domain-containing protein</fullName>
    </submittedName>
</protein>
<evidence type="ECO:0000313" key="2">
    <source>
        <dbReference type="EMBL" id="MBU3837915.1"/>
    </source>
</evidence>
<dbReference type="AlphaFoldDB" id="A0A948WWQ0"/>
<dbReference type="CDD" id="cd00093">
    <property type="entry name" value="HTH_XRE"/>
    <property type="match status" value="1"/>
</dbReference>
<dbReference type="InterPro" id="IPR010982">
    <property type="entry name" value="Lambda_DNA-bd_dom_sf"/>
</dbReference>
<dbReference type="SUPFAM" id="SSF47413">
    <property type="entry name" value="lambda repressor-like DNA-binding domains"/>
    <property type="match status" value="1"/>
</dbReference>
<dbReference type="PROSITE" id="PS50943">
    <property type="entry name" value="HTH_CROC1"/>
    <property type="match status" value="1"/>
</dbReference>
<dbReference type="Gene3D" id="1.10.260.40">
    <property type="entry name" value="lambda repressor-like DNA-binding domains"/>
    <property type="match status" value="1"/>
</dbReference>
<name>A0A948WWQ0_9BACT</name>
<gene>
    <name evidence="2" type="ORF">H9777_06305</name>
</gene>
<dbReference type="EMBL" id="JAHLFW010000057">
    <property type="protein sequence ID" value="MBU3837915.1"/>
    <property type="molecule type" value="Genomic_DNA"/>
</dbReference>
<dbReference type="InterPro" id="IPR001387">
    <property type="entry name" value="Cro/C1-type_HTH"/>
</dbReference>
<evidence type="ECO:0000259" key="1">
    <source>
        <dbReference type="PROSITE" id="PS50943"/>
    </source>
</evidence>
<reference evidence="2" key="2">
    <citation type="submission" date="2021-04" db="EMBL/GenBank/DDBJ databases">
        <authorList>
            <person name="Gilroy R."/>
        </authorList>
    </citation>
    <scope>NUCLEOTIDE SEQUENCE</scope>
    <source>
        <strain evidence="2">G4-2901</strain>
    </source>
</reference>